<reference evidence="4 5" key="2">
    <citation type="submission" date="2024-02" db="EMBL/GenBank/DDBJ databases">
        <title>The Genome Sequence of Enterococcus diestrammenae JM9A.</title>
        <authorList>
            <person name="Earl A."/>
            <person name="Manson A."/>
            <person name="Gilmore M."/>
            <person name="Sanders J."/>
            <person name="Shea T."/>
            <person name="Howe W."/>
            <person name="Livny J."/>
            <person name="Cuomo C."/>
            <person name="Neafsey D."/>
            <person name="Birren B."/>
        </authorList>
    </citation>
    <scope>NUCLEOTIDE SEQUENCE [LARGE SCALE GENOMIC DNA]</scope>
    <source>
        <strain evidence="4 5">JM9A</strain>
    </source>
</reference>
<dbReference type="Gene3D" id="1.10.1790.40">
    <property type="match status" value="1"/>
</dbReference>
<comment type="caution">
    <text evidence="4">The sequence shown here is derived from an EMBL/GenBank/DDBJ whole genome shotgun (WGS) entry which is preliminary data.</text>
</comment>
<dbReference type="Pfam" id="PF05043">
    <property type="entry name" value="Mga"/>
    <property type="match status" value="1"/>
</dbReference>
<dbReference type="EMBL" id="MAEI02000001">
    <property type="protein sequence ID" value="MEO1780914.1"/>
    <property type="molecule type" value="Genomic_DNA"/>
</dbReference>
<dbReference type="Gene3D" id="1.10.10.10">
    <property type="entry name" value="Winged helix-like DNA-binding domain superfamily/Winged helix DNA-binding domain"/>
    <property type="match status" value="1"/>
</dbReference>
<feature type="domain" description="Mga helix-turn-helix" evidence="3">
    <location>
        <begin position="80"/>
        <end position="164"/>
    </location>
</feature>
<dbReference type="PANTHER" id="PTHR30185:SF18">
    <property type="entry name" value="TRANSCRIPTIONAL REGULATOR MTLR"/>
    <property type="match status" value="1"/>
</dbReference>
<dbReference type="Gene3D" id="1.10.1790.30">
    <property type="match status" value="1"/>
</dbReference>
<name>A0ABV0EYN0_9ENTE</name>
<organism evidence="4 5">
    <name type="scientific">Enterococcus diestrammenae</name>
    <dbReference type="NCBI Taxonomy" id="1155073"/>
    <lineage>
        <taxon>Bacteria</taxon>
        <taxon>Bacillati</taxon>
        <taxon>Bacillota</taxon>
        <taxon>Bacilli</taxon>
        <taxon>Lactobacillales</taxon>
        <taxon>Enterococcaceae</taxon>
        <taxon>Enterococcus</taxon>
    </lineage>
</organism>
<keyword evidence="5" id="KW-1185">Reference proteome</keyword>
<evidence type="ECO:0000313" key="4">
    <source>
        <dbReference type="EMBL" id="MEO1780914.1"/>
    </source>
</evidence>
<evidence type="ECO:0000259" key="3">
    <source>
        <dbReference type="Pfam" id="PF05043"/>
    </source>
</evidence>
<keyword evidence="1" id="KW-0805">Transcription regulation</keyword>
<dbReference type="Pfam" id="PF18333">
    <property type="entry name" value="ssDNA_DBD"/>
    <property type="match status" value="1"/>
</dbReference>
<evidence type="ECO:0000313" key="5">
    <source>
        <dbReference type="Proteomes" id="UP001429357"/>
    </source>
</evidence>
<evidence type="ECO:0000256" key="1">
    <source>
        <dbReference type="ARBA" id="ARBA00023015"/>
    </source>
</evidence>
<protein>
    <recommendedName>
        <fullName evidence="3">Mga helix-turn-helix domain-containing protein</fullName>
    </recommendedName>
</protein>
<accession>A0ABV0EYN0</accession>
<reference evidence="5" key="1">
    <citation type="submission" date="2016-06" db="EMBL/GenBank/DDBJ databases">
        <title>Four novel species of enterococci isolated from chicken manure.</title>
        <authorList>
            <person name="Van Tyne D."/>
        </authorList>
    </citation>
    <scope>NUCLEOTIDE SEQUENCE [LARGE SCALE GENOMIC DNA]</scope>
    <source>
        <strain evidence="5">JM9A</strain>
    </source>
</reference>
<proteinExistence type="predicted"/>
<evidence type="ECO:0000256" key="2">
    <source>
        <dbReference type="ARBA" id="ARBA00023163"/>
    </source>
</evidence>
<gene>
    <name evidence="4" type="ORF">BAU18_000492</name>
</gene>
<dbReference type="InterPro" id="IPR050661">
    <property type="entry name" value="BglG_antiterminators"/>
</dbReference>
<dbReference type="Proteomes" id="UP001429357">
    <property type="component" value="Unassembled WGS sequence"/>
</dbReference>
<dbReference type="InterPro" id="IPR007737">
    <property type="entry name" value="Mga_HTH"/>
</dbReference>
<dbReference type="Gene3D" id="3.40.50.2300">
    <property type="match status" value="1"/>
</dbReference>
<keyword evidence="2" id="KW-0804">Transcription</keyword>
<dbReference type="PANTHER" id="PTHR30185">
    <property type="entry name" value="CRYPTIC BETA-GLUCOSIDE BGL OPERON ANTITERMINATOR"/>
    <property type="match status" value="1"/>
</dbReference>
<dbReference type="InterPro" id="IPR036388">
    <property type="entry name" value="WH-like_DNA-bd_sf"/>
</dbReference>
<sequence length="479" mass="55298">MFTLAKQLITEKDLFRKITILENLLHHPQMTTKDLALQLQVSQRTIFNDLQGVRLDLPPDWQLVADGNQGLTLNSQQGQGIQEIWELYLQQTLAMTLLKGLLMQKRLGLTSFLMENGVSVAYLKRQVKKMNHVLAAFQLQIRLNSDSIWWQGEESNIRIFYHRLLVPFTHHHFFFADYVVHESNYQNFLKKLQRQQLGVATEEIFGTCWFFLNTIRIKAGCPIEGFAFDEDPLYQTYLEYLQEVYGKEGISLQQEEAFFAYFCFMESWSYLLSPVVSQRLRDNYPHLFTAATAFLQQLGVEEQLVTDPALLEDLVLFQVKYYESKQLSDKFLREYAEVLALCQERFSSLFDQIAQTLEAGGLAGVANVSQHAVSNLVLLVQTAQATHNTTPLPCYFVYQGEPAWKQFLLTELQDLAGRRVAISVVDSQQLAKQPFTPETIVLTNYPLDFQCPARVVYLSTIPTTNELAEFKKLLQHRYL</sequence>
<dbReference type="RefSeq" id="WP_161870543.1">
    <property type="nucleotide sequence ID" value="NZ_MAEI02000001.1"/>
</dbReference>